<organism evidence="2 3">
    <name type="scientific">Alistipes inops</name>
    <dbReference type="NCBI Taxonomy" id="1501391"/>
    <lineage>
        <taxon>Bacteria</taxon>
        <taxon>Pseudomonadati</taxon>
        <taxon>Bacteroidota</taxon>
        <taxon>Bacteroidia</taxon>
        <taxon>Bacteroidales</taxon>
        <taxon>Rikenellaceae</taxon>
        <taxon>Alistipes</taxon>
    </lineage>
</organism>
<dbReference type="InterPro" id="IPR045235">
    <property type="entry name" value="PuuE_HpPgdA-like"/>
</dbReference>
<keyword evidence="3" id="KW-1185">Reference proteome</keyword>
<evidence type="ECO:0000313" key="2">
    <source>
        <dbReference type="EMBL" id="KHE42699.1"/>
    </source>
</evidence>
<dbReference type="InterPro" id="IPR022560">
    <property type="entry name" value="DUF3473"/>
</dbReference>
<gene>
    <name evidence="2" type="ORF">LG35_01365</name>
</gene>
<protein>
    <recommendedName>
        <fullName evidence="1">NodB homology domain-containing protein</fullName>
    </recommendedName>
</protein>
<dbReference type="InterPro" id="IPR011330">
    <property type="entry name" value="Glyco_hydro/deAcase_b/a-brl"/>
</dbReference>
<dbReference type="RefSeq" id="WP_035471576.1">
    <property type="nucleotide sequence ID" value="NZ_JRGF01000002.1"/>
</dbReference>
<accession>A0ABR4YKC8</accession>
<dbReference type="EMBL" id="JRGF01000002">
    <property type="protein sequence ID" value="KHE42699.1"/>
    <property type="molecule type" value="Genomic_DNA"/>
</dbReference>
<dbReference type="SUPFAM" id="SSF88713">
    <property type="entry name" value="Glycoside hydrolase/deacetylase"/>
    <property type="match status" value="1"/>
</dbReference>
<proteinExistence type="predicted"/>
<evidence type="ECO:0000259" key="1">
    <source>
        <dbReference type="PROSITE" id="PS51677"/>
    </source>
</evidence>
<dbReference type="CDD" id="cd10941">
    <property type="entry name" value="CE4_PuuE_HpPgdA_like_2"/>
    <property type="match status" value="1"/>
</dbReference>
<dbReference type="Pfam" id="PF01522">
    <property type="entry name" value="Polysacc_deac_1"/>
    <property type="match status" value="1"/>
</dbReference>
<sequence>MNVLTFDIEDWYNHDDYSHDLQWDKFEVRIYEGVDKILSALDEQKQKATFFCLGWIAEHHPNIIVRITAAGHHLGCHSYQHELASGMTRQEFRNDTYRAKCLIEDVAGQPVDAFRVPSFSVTKTNTWVFDVLTELGFKYDSSVFLSKHEFGGFPCLEVDGPFVITGPKGALKEFPINMAEICGRRIAFSGGGYFRVMPYGLLNCWMRSSYVMAYFHPSDFDPGQPQMKHLPLIRQFKNRVALRGNYGKFKRFIHDFDFVDLRQADSLIDWHGTKELNIEGL</sequence>
<dbReference type="Proteomes" id="UP000030889">
    <property type="component" value="Unassembled WGS sequence"/>
</dbReference>
<dbReference type="PROSITE" id="PS51677">
    <property type="entry name" value="NODB"/>
    <property type="match status" value="1"/>
</dbReference>
<dbReference type="PANTHER" id="PTHR47561:SF1">
    <property type="entry name" value="POLYSACCHARIDE DEACETYLASE FAMILY PROTEIN (AFU_ORTHOLOGUE AFUA_6G05030)"/>
    <property type="match status" value="1"/>
</dbReference>
<dbReference type="Gene3D" id="3.20.20.370">
    <property type="entry name" value="Glycoside hydrolase/deacetylase"/>
    <property type="match status" value="1"/>
</dbReference>
<name>A0ABR4YKC8_9BACT</name>
<dbReference type="InterPro" id="IPR002509">
    <property type="entry name" value="NODB_dom"/>
</dbReference>
<evidence type="ECO:0000313" key="3">
    <source>
        <dbReference type="Proteomes" id="UP000030889"/>
    </source>
</evidence>
<comment type="caution">
    <text evidence="2">The sequence shown here is derived from an EMBL/GenBank/DDBJ whole genome shotgun (WGS) entry which is preliminary data.</text>
</comment>
<feature type="domain" description="NodB homology" evidence="1">
    <location>
        <begin position="1"/>
        <end position="281"/>
    </location>
</feature>
<dbReference type="Pfam" id="PF11959">
    <property type="entry name" value="DUF3473"/>
    <property type="match status" value="1"/>
</dbReference>
<reference evidence="2 3" key="1">
    <citation type="submission" date="2014-09" db="EMBL/GenBank/DDBJ databases">
        <title>Alistipes sp. 627, sp. nov., a novel member of the family Rikenellaceae isolated from human faeces.</title>
        <authorList>
            <person name="Shkoporov A.N."/>
            <person name="Chaplin A.V."/>
            <person name="Motuzova O.V."/>
            <person name="Kafarskaia L.I."/>
            <person name="Khokhlova E.V."/>
            <person name="Efimov B.A."/>
        </authorList>
    </citation>
    <scope>NUCLEOTIDE SEQUENCE [LARGE SCALE GENOMIC DNA]</scope>
    <source>
        <strain evidence="2 3">627</strain>
    </source>
</reference>
<dbReference type="PANTHER" id="PTHR47561">
    <property type="entry name" value="POLYSACCHARIDE DEACETYLASE FAMILY PROTEIN (AFU_ORTHOLOGUE AFUA_6G05030)"/>
    <property type="match status" value="1"/>
</dbReference>